<evidence type="ECO:0000256" key="2">
    <source>
        <dbReference type="ARBA" id="ARBA00022475"/>
    </source>
</evidence>
<dbReference type="RefSeq" id="WP_345023754.1">
    <property type="nucleotide sequence ID" value="NZ_BAABDO010000088.1"/>
</dbReference>
<evidence type="ECO:0000256" key="4">
    <source>
        <dbReference type="ARBA" id="ARBA00022989"/>
    </source>
</evidence>
<evidence type="ECO:0000256" key="3">
    <source>
        <dbReference type="ARBA" id="ARBA00022692"/>
    </source>
</evidence>
<feature type="region of interest" description="Disordered" evidence="6">
    <location>
        <begin position="1"/>
        <end position="21"/>
    </location>
</feature>
<accession>A0ABP7Z9L0</accession>
<keyword evidence="9" id="KW-1185">Reference proteome</keyword>
<gene>
    <name evidence="8" type="ORF">GCM10022416_47360</name>
</gene>
<evidence type="ECO:0000256" key="7">
    <source>
        <dbReference type="SAM" id="Phobius"/>
    </source>
</evidence>
<feature type="transmembrane region" description="Helical" evidence="7">
    <location>
        <begin position="185"/>
        <end position="206"/>
    </location>
</feature>
<feature type="region of interest" description="Disordered" evidence="6">
    <location>
        <begin position="361"/>
        <end position="383"/>
    </location>
</feature>
<keyword evidence="5 7" id="KW-0472">Membrane</keyword>
<sequence>MTDVTTAPRQGRGRGAARREPDDSEILRLGQLFNKGFGGIGMLLVLGFALSLSTDVFLTGTNLDNLGRQVSIYAILAVAQLLVILTAGIDLSVGSVVGLSGVVAAKAVFDTTGGAHVLWAVLLALAVGALAGLVNGVLVAAVRLPPFIVTLGMMGIARGATLLLTGGRTVQPLPDGFSELAGGTVLGIANLTWLMLIITVLVGVFLRRTVWGRYVYAVGSNAESARLTGVPVRAVQITAYTLCGTLAALAGLLLASRLGNGVPTAGTGYELQAIAACVIGGASLFGARGTALGALVGALVVGLLDNGGTLLGIDPFWLQILTGVLILAAVAAEHLRNLRGPRSRDTAASAAAAAAADAAGDAGDAAGGSAGDDRDAAGTGRQT</sequence>
<feature type="transmembrane region" description="Helical" evidence="7">
    <location>
        <begin position="117"/>
        <end position="141"/>
    </location>
</feature>
<feature type="transmembrane region" description="Helical" evidence="7">
    <location>
        <begin position="32"/>
        <end position="52"/>
    </location>
</feature>
<feature type="transmembrane region" description="Helical" evidence="7">
    <location>
        <begin position="72"/>
        <end position="105"/>
    </location>
</feature>
<evidence type="ECO:0000313" key="9">
    <source>
        <dbReference type="Proteomes" id="UP001500266"/>
    </source>
</evidence>
<feature type="transmembrane region" description="Helical" evidence="7">
    <location>
        <begin position="271"/>
        <end position="304"/>
    </location>
</feature>
<dbReference type="EMBL" id="BAABDO010000088">
    <property type="protein sequence ID" value="GAA4150739.1"/>
    <property type="molecule type" value="Genomic_DNA"/>
</dbReference>
<dbReference type="Proteomes" id="UP001500266">
    <property type="component" value="Unassembled WGS sequence"/>
</dbReference>
<keyword evidence="2" id="KW-1003">Cell membrane</keyword>
<comment type="subcellular location">
    <subcellularLocation>
        <location evidence="1">Cell membrane</location>
        <topology evidence="1">Multi-pass membrane protein</topology>
    </subcellularLocation>
</comment>
<feature type="transmembrane region" description="Helical" evidence="7">
    <location>
        <begin position="316"/>
        <end position="335"/>
    </location>
</feature>
<evidence type="ECO:0000256" key="6">
    <source>
        <dbReference type="SAM" id="MobiDB-lite"/>
    </source>
</evidence>
<feature type="transmembrane region" description="Helical" evidence="7">
    <location>
        <begin position="147"/>
        <end position="164"/>
    </location>
</feature>
<reference evidence="9" key="1">
    <citation type="journal article" date="2019" name="Int. J. Syst. Evol. Microbiol.">
        <title>The Global Catalogue of Microorganisms (GCM) 10K type strain sequencing project: providing services to taxonomists for standard genome sequencing and annotation.</title>
        <authorList>
            <consortium name="The Broad Institute Genomics Platform"/>
            <consortium name="The Broad Institute Genome Sequencing Center for Infectious Disease"/>
            <person name="Wu L."/>
            <person name="Ma J."/>
        </authorList>
    </citation>
    <scope>NUCLEOTIDE SEQUENCE [LARGE SCALE GENOMIC DNA]</scope>
    <source>
        <strain evidence="9">JCM 17316</strain>
    </source>
</reference>
<evidence type="ECO:0000256" key="1">
    <source>
        <dbReference type="ARBA" id="ARBA00004651"/>
    </source>
</evidence>
<evidence type="ECO:0000313" key="8">
    <source>
        <dbReference type="EMBL" id="GAA4150739.1"/>
    </source>
</evidence>
<dbReference type="Pfam" id="PF02653">
    <property type="entry name" value="BPD_transp_2"/>
    <property type="match status" value="1"/>
</dbReference>
<dbReference type="InterPro" id="IPR001851">
    <property type="entry name" value="ABC_transp_permease"/>
</dbReference>
<proteinExistence type="predicted"/>
<comment type="caution">
    <text evidence="8">The sequence shown here is derived from an EMBL/GenBank/DDBJ whole genome shotgun (WGS) entry which is preliminary data.</text>
</comment>
<dbReference type="PANTHER" id="PTHR32196">
    <property type="entry name" value="ABC TRANSPORTER PERMEASE PROTEIN YPHD-RELATED-RELATED"/>
    <property type="match status" value="1"/>
</dbReference>
<evidence type="ECO:0000256" key="5">
    <source>
        <dbReference type="ARBA" id="ARBA00023136"/>
    </source>
</evidence>
<name>A0ABP7Z9L0_9ACTN</name>
<keyword evidence="4 7" id="KW-1133">Transmembrane helix</keyword>
<dbReference type="CDD" id="cd06579">
    <property type="entry name" value="TM_PBP1_transp_AraH_like"/>
    <property type="match status" value="1"/>
</dbReference>
<protein>
    <submittedName>
        <fullName evidence="8">ABC transporter permease</fullName>
    </submittedName>
</protein>
<dbReference type="PANTHER" id="PTHR32196:SF72">
    <property type="entry name" value="RIBOSE IMPORT PERMEASE PROTEIN RBSC"/>
    <property type="match status" value="1"/>
</dbReference>
<organism evidence="8 9">
    <name type="scientific">Actinomadura keratinilytica</name>
    <dbReference type="NCBI Taxonomy" id="547461"/>
    <lineage>
        <taxon>Bacteria</taxon>
        <taxon>Bacillati</taxon>
        <taxon>Actinomycetota</taxon>
        <taxon>Actinomycetes</taxon>
        <taxon>Streptosporangiales</taxon>
        <taxon>Thermomonosporaceae</taxon>
        <taxon>Actinomadura</taxon>
    </lineage>
</organism>
<keyword evidence="3 7" id="KW-0812">Transmembrane</keyword>